<proteinExistence type="predicted"/>
<dbReference type="RefSeq" id="WP_243796589.1">
    <property type="nucleotide sequence ID" value="NZ_JALHAT010000002.1"/>
</dbReference>
<evidence type="ECO:0000256" key="1">
    <source>
        <dbReference type="SAM" id="MobiDB-lite"/>
    </source>
</evidence>
<keyword evidence="4" id="KW-1185">Reference proteome</keyword>
<feature type="chain" id="PRO_5047410404" evidence="2">
    <location>
        <begin position="29"/>
        <end position="240"/>
    </location>
</feature>
<dbReference type="SUPFAM" id="SSF55961">
    <property type="entry name" value="Bet v1-like"/>
    <property type="match status" value="1"/>
</dbReference>
<evidence type="ECO:0000313" key="3">
    <source>
        <dbReference type="EMBL" id="MCJ1959390.1"/>
    </source>
</evidence>
<gene>
    <name evidence="3" type="ORF">MTR65_01675</name>
</gene>
<reference evidence="3" key="1">
    <citation type="submission" date="2022-03" db="EMBL/GenBank/DDBJ databases">
        <title>Identification of a novel bacterium isolated from mangrove sediments.</title>
        <authorList>
            <person name="Pan X."/>
        </authorList>
    </citation>
    <scope>NUCLEOTIDE SEQUENCE</scope>
    <source>
        <strain evidence="3">B2637</strain>
    </source>
</reference>
<name>A0ABT0A876_9SPHN</name>
<organism evidence="3 4">
    <name type="scientific">Novosphingobium mangrovi</name>
    <name type="common">ex Hu et al. 2023</name>
    <dbReference type="NCBI Taxonomy" id="2930094"/>
    <lineage>
        <taxon>Bacteria</taxon>
        <taxon>Pseudomonadati</taxon>
        <taxon>Pseudomonadota</taxon>
        <taxon>Alphaproteobacteria</taxon>
        <taxon>Sphingomonadales</taxon>
        <taxon>Sphingomonadaceae</taxon>
        <taxon>Novosphingobium</taxon>
    </lineage>
</organism>
<evidence type="ECO:0000313" key="4">
    <source>
        <dbReference type="Proteomes" id="UP001162802"/>
    </source>
</evidence>
<accession>A0ABT0A876</accession>
<dbReference type="Proteomes" id="UP001162802">
    <property type="component" value="Unassembled WGS sequence"/>
</dbReference>
<evidence type="ECO:0000256" key="2">
    <source>
        <dbReference type="SAM" id="SignalP"/>
    </source>
</evidence>
<sequence length="240" mass="25820">MNISRFHRYTVVLAGAFIGLCAPHLAKAKVAEANERGFVVRHMVEIPSSVDKTWQTVLDPAEWWDSAHTWSGDAANLSIDPRAGGCFCELLPHDTSPRAAPKGSVEHMRVVYIERPRVLRMTGALGPLQSEAVNGTLTIQLKPRDEEGEDTVLLLEYVVGGYMRQPAEAMAGSVDAMLGAQLERLTSELGGAFAQAFPGGDLGLDPAPDADARDKADAEEAPDGIEPLAPEPPEGEVIER</sequence>
<feature type="region of interest" description="Disordered" evidence="1">
    <location>
        <begin position="199"/>
        <end position="240"/>
    </location>
</feature>
<dbReference type="InterPro" id="IPR023393">
    <property type="entry name" value="START-like_dom_sf"/>
</dbReference>
<dbReference type="EMBL" id="JALHAT010000002">
    <property type="protein sequence ID" value="MCJ1959390.1"/>
    <property type="molecule type" value="Genomic_DNA"/>
</dbReference>
<keyword evidence="2" id="KW-0732">Signal</keyword>
<protein>
    <submittedName>
        <fullName evidence="3">SRPBCC family protein</fullName>
    </submittedName>
</protein>
<comment type="caution">
    <text evidence="3">The sequence shown here is derived from an EMBL/GenBank/DDBJ whole genome shotgun (WGS) entry which is preliminary data.</text>
</comment>
<feature type="signal peptide" evidence="2">
    <location>
        <begin position="1"/>
        <end position="28"/>
    </location>
</feature>
<dbReference type="Gene3D" id="3.30.530.20">
    <property type="match status" value="1"/>
</dbReference>